<name>A0A239BYL2_9ACTN</name>
<feature type="compositionally biased region" description="Basic and acidic residues" evidence="1">
    <location>
        <begin position="240"/>
        <end position="254"/>
    </location>
</feature>
<sequence>MPNAAPPKPAAARRRAAAPPTVPTASAPDAPPHASSAAPSRAPAGLPSSWAGFGALLDDAGERVPVDALTLTAVASAAGKGAEVDLSGIWSLPAEMAAARSHTVLRALDVKGRLMLPLEVAAAARVPAERDGAVLTVFLPGSADRPRPNFAVAPLPLDARGRLTLTAGVRRAAGIPDGADVYARIDPDRKTVIFTAASRLDAALADALDGLRAPSPAADRSDTDPADGMPAETLPATGARADEPRPDRRLRSVG</sequence>
<keyword evidence="3" id="KW-1185">Reference proteome</keyword>
<evidence type="ECO:0000313" key="2">
    <source>
        <dbReference type="EMBL" id="SNS13135.1"/>
    </source>
</evidence>
<feature type="compositionally biased region" description="Low complexity" evidence="1">
    <location>
        <begin position="17"/>
        <end position="45"/>
    </location>
</feature>
<proteinExistence type="predicted"/>
<gene>
    <name evidence="2" type="ORF">SAMN06893096_102155</name>
</gene>
<feature type="region of interest" description="Disordered" evidence="1">
    <location>
        <begin position="212"/>
        <end position="254"/>
    </location>
</feature>
<evidence type="ECO:0000313" key="3">
    <source>
        <dbReference type="Proteomes" id="UP000198373"/>
    </source>
</evidence>
<reference evidence="3" key="1">
    <citation type="submission" date="2017-06" db="EMBL/GenBank/DDBJ databases">
        <authorList>
            <person name="Varghese N."/>
            <person name="Submissions S."/>
        </authorList>
    </citation>
    <scope>NUCLEOTIDE SEQUENCE [LARGE SCALE GENOMIC DNA]</scope>
    <source>
        <strain evidence="3">DSM 46839</strain>
    </source>
</reference>
<dbReference type="EMBL" id="FZOO01000002">
    <property type="protein sequence ID" value="SNS13135.1"/>
    <property type="molecule type" value="Genomic_DNA"/>
</dbReference>
<organism evidence="2 3">
    <name type="scientific">Geodermatophilus pulveris</name>
    <dbReference type="NCBI Taxonomy" id="1564159"/>
    <lineage>
        <taxon>Bacteria</taxon>
        <taxon>Bacillati</taxon>
        <taxon>Actinomycetota</taxon>
        <taxon>Actinomycetes</taxon>
        <taxon>Geodermatophilales</taxon>
        <taxon>Geodermatophilaceae</taxon>
        <taxon>Geodermatophilus</taxon>
    </lineage>
</organism>
<dbReference type="Proteomes" id="UP000198373">
    <property type="component" value="Unassembled WGS sequence"/>
</dbReference>
<dbReference type="OrthoDB" id="5194655at2"/>
<accession>A0A239BYL2</accession>
<protein>
    <submittedName>
        <fullName evidence="2">Uncharacterized protein</fullName>
    </submittedName>
</protein>
<dbReference type="RefSeq" id="WP_089304373.1">
    <property type="nucleotide sequence ID" value="NZ_FZOO01000002.1"/>
</dbReference>
<evidence type="ECO:0000256" key="1">
    <source>
        <dbReference type="SAM" id="MobiDB-lite"/>
    </source>
</evidence>
<dbReference type="AlphaFoldDB" id="A0A239BYL2"/>
<feature type="region of interest" description="Disordered" evidence="1">
    <location>
        <begin position="1"/>
        <end position="45"/>
    </location>
</feature>